<accession>A0AAU8JHB1</accession>
<feature type="domain" description="G" evidence="1">
    <location>
        <begin position="166"/>
        <end position="267"/>
    </location>
</feature>
<organism evidence="2">
    <name type="scientific">Planktothricoides raciborskii GIHE-MW2</name>
    <dbReference type="NCBI Taxonomy" id="2792601"/>
    <lineage>
        <taxon>Bacteria</taxon>
        <taxon>Bacillati</taxon>
        <taxon>Cyanobacteriota</taxon>
        <taxon>Cyanophyceae</taxon>
        <taxon>Oscillatoriophycideae</taxon>
        <taxon>Oscillatoriales</taxon>
        <taxon>Oscillatoriaceae</taxon>
        <taxon>Planktothricoides</taxon>
    </lineage>
</organism>
<protein>
    <submittedName>
        <fullName evidence="2">GTPase</fullName>
    </submittedName>
</protein>
<dbReference type="SUPFAM" id="SSF52540">
    <property type="entry name" value="P-loop containing nucleoside triphosphate hydrolases"/>
    <property type="match status" value="1"/>
</dbReference>
<dbReference type="AlphaFoldDB" id="A0AAU8JHB1"/>
<gene>
    <name evidence="2" type="ORF">ABWT76_001468</name>
</gene>
<evidence type="ECO:0000313" key="2">
    <source>
        <dbReference type="EMBL" id="XCM38608.1"/>
    </source>
</evidence>
<reference evidence="2" key="1">
    <citation type="submission" date="2024-07" db="EMBL/GenBank/DDBJ databases">
        <authorList>
            <person name="Kim Y.J."/>
            <person name="Jeong J.Y."/>
        </authorList>
    </citation>
    <scope>NUCLEOTIDE SEQUENCE</scope>
    <source>
        <strain evidence="2">GIHE-MW2</strain>
    </source>
</reference>
<name>A0AAU8JHB1_9CYAN</name>
<dbReference type="GO" id="GO:0005525">
    <property type="term" value="F:GTP binding"/>
    <property type="evidence" value="ECO:0007669"/>
    <property type="project" value="InterPro"/>
</dbReference>
<dbReference type="InterPro" id="IPR006073">
    <property type="entry name" value="GTP-bd"/>
</dbReference>
<dbReference type="Gene3D" id="3.40.50.300">
    <property type="entry name" value="P-loop containing nucleotide triphosphate hydrolases"/>
    <property type="match status" value="1"/>
</dbReference>
<proteinExistence type="predicted"/>
<dbReference type="RefSeq" id="WP_054470415.1">
    <property type="nucleotide sequence ID" value="NZ_CP159837.1"/>
</dbReference>
<sequence>MLSALFGKSQETPIRLVIGLNQVDKMIPDGWDDRLNLPTQKAEKEIERRSKDIIQRLSRYTHLSADNIEYYSALKRYRLLPLLTKIIKNAYAGFKLDNVQPADPFELADPEVKAFADEERRKRAKSKGKEVNAKDRMFDEMRKILSEDELNLVLDKFRQERRIPPKVAILGKAGVGKTTTLNSVFNAQWKTSHTIVGTTQAQMKEFSLSSGGSLAVVDLPGYGRSMAEDREYEKIYQEIIPSCDLVFLILQANTRDFADDQEMIIKISEWLRDFPTPQR</sequence>
<dbReference type="InterPro" id="IPR027417">
    <property type="entry name" value="P-loop_NTPase"/>
</dbReference>
<dbReference type="Pfam" id="PF01926">
    <property type="entry name" value="MMR_HSR1"/>
    <property type="match status" value="1"/>
</dbReference>
<dbReference type="EMBL" id="CP159837">
    <property type="protein sequence ID" value="XCM38608.1"/>
    <property type="molecule type" value="Genomic_DNA"/>
</dbReference>
<evidence type="ECO:0000259" key="1">
    <source>
        <dbReference type="Pfam" id="PF01926"/>
    </source>
</evidence>